<evidence type="ECO:0000256" key="1">
    <source>
        <dbReference type="SAM" id="MobiDB-lite"/>
    </source>
</evidence>
<name>A0A6A6FCD2_9PEZI</name>
<feature type="compositionally biased region" description="Basic and acidic residues" evidence="1">
    <location>
        <begin position="35"/>
        <end position="44"/>
    </location>
</feature>
<feature type="compositionally biased region" description="Basic and acidic residues" evidence="1">
    <location>
        <begin position="16"/>
        <end position="28"/>
    </location>
</feature>
<evidence type="ECO:0000313" key="2">
    <source>
        <dbReference type="EMBL" id="KAF2211051.1"/>
    </source>
</evidence>
<dbReference type="EMBL" id="ML992678">
    <property type="protein sequence ID" value="KAF2211051.1"/>
    <property type="molecule type" value="Genomic_DNA"/>
</dbReference>
<protein>
    <submittedName>
        <fullName evidence="2">Uncharacterized protein</fullName>
    </submittedName>
</protein>
<feature type="compositionally biased region" description="Polar residues" evidence="1">
    <location>
        <begin position="88"/>
        <end position="100"/>
    </location>
</feature>
<gene>
    <name evidence="2" type="ORF">CERZMDRAFT_106573</name>
</gene>
<feature type="compositionally biased region" description="Polar residues" evidence="1">
    <location>
        <begin position="47"/>
        <end position="62"/>
    </location>
</feature>
<dbReference type="AlphaFoldDB" id="A0A6A6FCD2"/>
<feature type="compositionally biased region" description="Polar residues" evidence="1">
    <location>
        <begin position="290"/>
        <end position="301"/>
    </location>
</feature>
<organism evidence="2 3">
    <name type="scientific">Cercospora zeae-maydis SCOH1-5</name>
    <dbReference type="NCBI Taxonomy" id="717836"/>
    <lineage>
        <taxon>Eukaryota</taxon>
        <taxon>Fungi</taxon>
        <taxon>Dikarya</taxon>
        <taxon>Ascomycota</taxon>
        <taxon>Pezizomycotina</taxon>
        <taxon>Dothideomycetes</taxon>
        <taxon>Dothideomycetidae</taxon>
        <taxon>Mycosphaerellales</taxon>
        <taxon>Mycosphaerellaceae</taxon>
        <taxon>Cercospora</taxon>
    </lineage>
</organism>
<feature type="compositionally biased region" description="Basic residues" evidence="1">
    <location>
        <begin position="67"/>
        <end position="77"/>
    </location>
</feature>
<feature type="compositionally biased region" description="Polar residues" evidence="1">
    <location>
        <begin position="218"/>
        <end position="234"/>
    </location>
</feature>
<keyword evidence="3" id="KW-1185">Reference proteome</keyword>
<accession>A0A6A6FCD2</accession>
<evidence type="ECO:0000313" key="3">
    <source>
        <dbReference type="Proteomes" id="UP000799539"/>
    </source>
</evidence>
<sequence>MPFLHRPSSTRAHARTSLDDRASTENKARKSATARLHEFGDKVGEQTIASQRSTMDRPQSTSAERRRLQRSRPRMHMAARTANDASPLPTSSRDLGQQVRTIEYAAAPDVFPFPTPSPRVPPHSATISRRPHAPTALPPTSPACQTQPMQSPAESPHVGIAQGSPSEAPPVWARSHTLDAVATRTTAGLPPSRPPPLVPQSEKKDTVISVPKQKKISSWKTFSNLFRGKATTQPVHKIKPSPTAGVEPAHRDPPVAQLEADFGPPTRSQTPLSCLFVPSPGLPKRRGSLDQAQSRAPSRQEQLFDAGHRTSAVPRGLALRSKGGTPMASPNIEPHGVWRASQDAFERPEECDDQPMYSDEGRDDLLDSSPRLDLDLPGVEFPRFSIMFERQLSAASKPSILERRQSRLQRTRSQKRTECGQACQVDRDGREIARSVTPPSFKRPLSIIVKAEPAATVEPATALQRPQPPMRSTTAPVGTISPIAAAFMPLRHDTHLSSSPESQASAFYSENSLPATPTTTTTCTDTESARHMLVDAEPFWKPPVVRSFSHPAHVNVDCPLPEDDEGAIAYRADELYPRVKSPEDLERQIVQVSVARQVSVSRARNRVMKAMEGSARPAAVPLRPRIIEFSKNRKSAAGVLDDASADCGEAMPENAAAHSRAASLAFEEAKRRSVMSTKSAKSAKEQDVPDVPCLQRGSVMTANEVNASEPLRG</sequence>
<dbReference type="Proteomes" id="UP000799539">
    <property type="component" value="Unassembled WGS sequence"/>
</dbReference>
<feature type="region of interest" description="Disordered" evidence="1">
    <location>
        <begin position="1"/>
        <end position="303"/>
    </location>
</feature>
<feature type="region of interest" description="Disordered" evidence="1">
    <location>
        <begin position="670"/>
        <end position="713"/>
    </location>
</feature>
<reference evidence="2" key="1">
    <citation type="journal article" date="2020" name="Stud. Mycol.">
        <title>101 Dothideomycetes genomes: a test case for predicting lifestyles and emergence of pathogens.</title>
        <authorList>
            <person name="Haridas S."/>
            <person name="Albert R."/>
            <person name="Binder M."/>
            <person name="Bloem J."/>
            <person name="Labutti K."/>
            <person name="Salamov A."/>
            <person name="Andreopoulos B."/>
            <person name="Baker S."/>
            <person name="Barry K."/>
            <person name="Bills G."/>
            <person name="Bluhm B."/>
            <person name="Cannon C."/>
            <person name="Castanera R."/>
            <person name="Culley D."/>
            <person name="Daum C."/>
            <person name="Ezra D."/>
            <person name="Gonzalez J."/>
            <person name="Henrissat B."/>
            <person name="Kuo A."/>
            <person name="Liang C."/>
            <person name="Lipzen A."/>
            <person name="Lutzoni F."/>
            <person name="Magnuson J."/>
            <person name="Mondo S."/>
            <person name="Nolan M."/>
            <person name="Ohm R."/>
            <person name="Pangilinan J."/>
            <person name="Park H.-J."/>
            <person name="Ramirez L."/>
            <person name="Alfaro M."/>
            <person name="Sun H."/>
            <person name="Tritt A."/>
            <person name="Yoshinaga Y."/>
            <person name="Zwiers L.-H."/>
            <person name="Turgeon B."/>
            <person name="Goodwin S."/>
            <person name="Spatafora J."/>
            <person name="Crous P."/>
            <person name="Grigoriev I."/>
        </authorList>
    </citation>
    <scope>NUCLEOTIDE SEQUENCE</scope>
    <source>
        <strain evidence="2">SCOH1-5</strain>
    </source>
</reference>
<feature type="compositionally biased region" description="Pro residues" evidence="1">
    <location>
        <begin position="111"/>
        <end position="121"/>
    </location>
</feature>
<dbReference type="OrthoDB" id="5404004at2759"/>
<proteinExistence type="predicted"/>
<feature type="compositionally biased region" description="Polar residues" evidence="1">
    <location>
        <begin position="142"/>
        <end position="153"/>
    </location>
</feature>